<reference evidence="2 3" key="1">
    <citation type="journal article" date="2018" name="PLoS Genet.">
        <title>Population sequencing reveals clonal diversity and ancestral inbreeding in the grapevine cultivar Chardonnay.</title>
        <authorList>
            <person name="Roach M.J."/>
            <person name="Johnson D.L."/>
            <person name="Bohlmann J."/>
            <person name="van Vuuren H.J."/>
            <person name="Jones S.J."/>
            <person name="Pretorius I.S."/>
            <person name="Schmidt S.A."/>
            <person name="Borneman A.R."/>
        </authorList>
    </citation>
    <scope>NUCLEOTIDE SEQUENCE [LARGE SCALE GENOMIC DNA]</scope>
    <source>
        <strain evidence="3">cv. Chardonnay</strain>
        <tissue evidence="2">Leaf</tissue>
    </source>
</reference>
<evidence type="ECO:0000313" key="3">
    <source>
        <dbReference type="Proteomes" id="UP000288805"/>
    </source>
</evidence>
<protein>
    <submittedName>
        <fullName evidence="2">Uncharacterized protein</fullName>
    </submittedName>
</protein>
<evidence type="ECO:0000313" key="2">
    <source>
        <dbReference type="EMBL" id="RVW91063.1"/>
    </source>
</evidence>
<feature type="region of interest" description="Disordered" evidence="1">
    <location>
        <begin position="67"/>
        <end position="112"/>
    </location>
</feature>
<sequence length="285" mass="31779">MKLLLQIEWSETPTIESSAMLSNTGNMKNVVAENQPNAANKQPDSSRWCNYRKKPRHTKYTCWKLHGRPPNFNNNNRGWRPNGRQQKKVQGQANLTNSNPPNDENETPTDGEFKKEDIERLKRLLESLEKPSSACSLALSDRSSGKTIGLAKEKKGLYYLDVPGKTSLTKDKDKDSFLLDFPSISQSSSSEPAVSLNHPLVLPIVKPSSSSLMSFTKESVTHNPIGPLQVYSRRKESIVEPVQIQELKPISGNEFSALPKSSFDNLCATIDNNDLDQPIALKKGT</sequence>
<accession>A0A438I2X1</accession>
<dbReference type="AlphaFoldDB" id="A0A438I2X1"/>
<gene>
    <name evidence="2" type="ORF">CK203_039945</name>
</gene>
<comment type="caution">
    <text evidence="2">The sequence shown here is derived from an EMBL/GenBank/DDBJ whole genome shotgun (WGS) entry which is preliminary data.</text>
</comment>
<organism evidence="2 3">
    <name type="scientific">Vitis vinifera</name>
    <name type="common">Grape</name>
    <dbReference type="NCBI Taxonomy" id="29760"/>
    <lineage>
        <taxon>Eukaryota</taxon>
        <taxon>Viridiplantae</taxon>
        <taxon>Streptophyta</taxon>
        <taxon>Embryophyta</taxon>
        <taxon>Tracheophyta</taxon>
        <taxon>Spermatophyta</taxon>
        <taxon>Magnoliopsida</taxon>
        <taxon>eudicotyledons</taxon>
        <taxon>Gunneridae</taxon>
        <taxon>Pentapetalae</taxon>
        <taxon>rosids</taxon>
        <taxon>Vitales</taxon>
        <taxon>Vitaceae</taxon>
        <taxon>Viteae</taxon>
        <taxon>Vitis</taxon>
    </lineage>
</organism>
<proteinExistence type="predicted"/>
<feature type="compositionally biased region" description="Polar residues" evidence="1">
    <location>
        <begin position="88"/>
        <end position="102"/>
    </location>
</feature>
<feature type="compositionally biased region" description="Low complexity" evidence="1">
    <location>
        <begin position="68"/>
        <end position="84"/>
    </location>
</feature>
<dbReference type="EMBL" id="QGNW01000149">
    <property type="protein sequence ID" value="RVW91063.1"/>
    <property type="molecule type" value="Genomic_DNA"/>
</dbReference>
<name>A0A438I2X1_VITVI</name>
<evidence type="ECO:0000256" key="1">
    <source>
        <dbReference type="SAM" id="MobiDB-lite"/>
    </source>
</evidence>
<dbReference type="Proteomes" id="UP000288805">
    <property type="component" value="Unassembled WGS sequence"/>
</dbReference>